<evidence type="ECO:0000313" key="8">
    <source>
        <dbReference type="EMBL" id="CAK7263265.1"/>
    </source>
</evidence>
<dbReference type="InterPro" id="IPR006590">
    <property type="entry name" value="RNA_pol_Rpb4/RPC9_core"/>
</dbReference>
<dbReference type="SUPFAM" id="SSF47819">
    <property type="entry name" value="HRDC-like"/>
    <property type="match status" value="1"/>
</dbReference>
<reference evidence="8 9" key="1">
    <citation type="submission" date="2024-01" db="EMBL/GenBank/DDBJ databases">
        <authorList>
            <person name="Allen C."/>
            <person name="Tagirdzhanova G."/>
        </authorList>
    </citation>
    <scope>NUCLEOTIDE SEQUENCE [LARGE SCALE GENOMIC DNA]</scope>
    <source>
        <strain evidence="8 9">CBS 573.63</strain>
    </source>
</reference>
<organism evidence="8 9">
    <name type="scientific">Sporothrix epigloea</name>
    <dbReference type="NCBI Taxonomy" id="1892477"/>
    <lineage>
        <taxon>Eukaryota</taxon>
        <taxon>Fungi</taxon>
        <taxon>Dikarya</taxon>
        <taxon>Ascomycota</taxon>
        <taxon>Pezizomycotina</taxon>
        <taxon>Sordariomycetes</taxon>
        <taxon>Sordariomycetidae</taxon>
        <taxon>Ophiostomatales</taxon>
        <taxon>Ophiostomataceae</taxon>
        <taxon>Sporothrix</taxon>
    </lineage>
</organism>
<dbReference type="InterPro" id="IPR038324">
    <property type="entry name" value="Rpb4/RPC9_sf"/>
</dbReference>
<proteinExistence type="inferred from homology"/>
<dbReference type="Gene3D" id="1.20.1250.40">
    <property type="match status" value="1"/>
</dbReference>
<dbReference type="InterPro" id="IPR005574">
    <property type="entry name" value="Rpb4/RPC9"/>
</dbReference>
<dbReference type="PANTHER" id="PTHR15561">
    <property type="entry name" value="CALCITONIN GENE-RELATED PEPTIDE-RECEPTOR COMPONENT PROTEIN"/>
    <property type="match status" value="1"/>
</dbReference>
<evidence type="ECO:0000256" key="2">
    <source>
        <dbReference type="ARBA" id="ARBA00006898"/>
    </source>
</evidence>
<dbReference type="Proteomes" id="UP001642501">
    <property type="component" value="Unassembled WGS sequence"/>
</dbReference>
<keyword evidence="4" id="KW-0240">DNA-directed RNA polymerase</keyword>
<evidence type="ECO:0000256" key="4">
    <source>
        <dbReference type="ARBA" id="ARBA00022478"/>
    </source>
</evidence>
<comment type="caution">
    <text evidence="8">The sequence shown here is derived from an EMBL/GenBank/DDBJ whole genome shotgun (WGS) entry which is preliminary data.</text>
</comment>
<dbReference type="PANTHER" id="PTHR15561:SF0">
    <property type="entry name" value="DNA-DIRECTED RNA POLYMERASE III SUBUNIT RPC9"/>
    <property type="match status" value="1"/>
</dbReference>
<keyword evidence="6" id="KW-0539">Nucleus</keyword>
<gene>
    <name evidence="8" type="ORF">SEPCBS57363_000464</name>
</gene>
<keyword evidence="9" id="KW-1185">Reference proteome</keyword>
<dbReference type="InterPro" id="IPR038846">
    <property type="entry name" value="RPC9"/>
</dbReference>
<evidence type="ECO:0000256" key="1">
    <source>
        <dbReference type="ARBA" id="ARBA00004123"/>
    </source>
</evidence>
<dbReference type="SMART" id="SM00657">
    <property type="entry name" value="RPOL4c"/>
    <property type="match status" value="1"/>
</dbReference>
<comment type="similarity">
    <text evidence="2">Belongs to the eukaryotic RPC9 RNA polymerase subunit family.</text>
</comment>
<accession>A0ABP0D4Z0</accession>
<keyword evidence="5" id="KW-0804">Transcription</keyword>
<comment type="subcellular location">
    <subcellularLocation>
        <location evidence="1">Nucleus</location>
    </subcellularLocation>
</comment>
<evidence type="ECO:0000256" key="5">
    <source>
        <dbReference type="ARBA" id="ARBA00023163"/>
    </source>
</evidence>
<evidence type="ECO:0000256" key="6">
    <source>
        <dbReference type="ARBA" id="ARBA00023242"/>
    </source>
</evidence>
<dbReference type="InterPro" id="IPR010997">
    <property type="entry name" value="HRDC-like_sf"/>
</dbReference>
<dbReference type="EMBL" id="CAWUOM010000004">
    <property type="protein sequence ID" value="CAK7263265.1"/>
    <property type="molecule type" value="Genomic_DNA"/>
</dbReference>
<dbReference type="Pfam" id="PF03874">
    <property type="entry name" value="RNA_pol_Rpb4"/>
    <property type="match status" value="1"/>
</dbReference>
<evidence type="ECO:0000259" key="7">
    <source>
        <dbReference type="SMART" id="SM00657"/>
    </source>
</evidence>
<sequence>MKILEAQNALLSNFEVFEFLTERQEQLGKQKQNQSRRRGPGTLETLIQELLLYFQSPPSPLSQQPVTYSTDAVTQLVKRLREFDLAKGELLMILNMRPQTPAQLHACVEEVEGRLDEDKQSQLLDIVSEVLGHFPVEETVEGEEMEEA</sequence>
<name>A0ABP0D4Z0_9PEZI</name>
<protein>
    <recommendedName>
        <fullName evidence="3">DNA-directed RNA polymerase III subunit RPC9</fullName>
    </recommendedName>
</protein>
<feature type="domain" description="RNA polymerase Rpb4/RPC9 core" evidence="7">
    <location>
        <begin position="1"/>
        <end position="134"/>
    </location>
</feature>
<evidence type="ECO:0000313" key="9">
    <source>
        <dbReference type="Proteomes" id="UP001642501"/>
    </source>
</evidence>
<evidence type="ECO:0000256" key="3">
    <source>
        <dbReference type="ARBA" id="ARBA00016672"/>
    </source>
</evidence>